<dbReference type="PROSITE" id="PS50931">
    <property type="entry name" value="HTH_LYSR"/>
    <property type="match status" value="1"/>
</dbReference>
<evidence type="ECO:0000256" key="4">
    <source>
        <dbReference type="ARBA" id="ARBA00023163"/>
    </source>
</evidence>
<reference evidence="6 7" key="1">
    <citation type="journal article" date="2024" name="Chem. Sci.">
        <title>Discovery of megapolipeptins by genome mining of a Burkholderiales bacteria collection.</title>
        <authorList>
            <person name="Paulo B.S."/>
            <person name="Recchia M.J.J."/>
            <person name="Lee S."/>
            <person name="Fergusson C.H."/>
            <person name="Romanowski S.B."/>
            <person name="Hernandez A."/>
            <person name="Krull N."/>
            <person name="Liu D.Y."/>
            <person name="Cavanagh H."/>
            <person name="Bos A."/>
            <person name="Gray C.A."/>
            <person name="Murphy B.T."/>
            <person name="Linington R.G."/>
            <person name="Eustaquio A.S."/>
        </authorList>
    </citation>
    <scope>NUCLEOTIDE SEQUENCE [LARGE SCALE GENOMIC DNA]</scope>
    <source>
        <strain evidence="6 7">RL21-008-BIB-A</strain>
    </source>
</reference>
<dbReference type="CDD" id="cd08432">
    <property type="entry name" value="PBP2_GcdR_TrpI_HvrB_AmpR_like"/>
    <property type="match status" value="1"/>
</dbReference>
<dbReference type="SUPFAM" id="SSF46785">
    <property type="entry name" value="Winged helix' DNA-binding domain"/>
    <property type="match status" value="1"/>
</dbReference>
<dbReference type="SUPFAM" id="SSF53850">
    <property type="entry name" value="Periplasmic binding protein-like II"/>
    <property type="match status" value="1"/>
</dbReference>
<gene>
    <name evidence="6" type="ORF">PQR62_03365</name>
</gene>
<dbReference type="Pfam" id="PF00126">
    <property type="entry name" value="HTH_1"/>
    <property type="match status" value="1"/>
</dbReference>
<comment type="similarity">
    <text evidence="1">Belongs to the LysR transcriptional regulatory family.</text>
</comment>
<dbReference type="Gene3D" id="3.40.190.10">
    <property type="entry name" value="Periplasmic binding protein-like II"/>
    <property type="match status" value="2"/>
</dbReference>
<dbReference type="Pfam" id="PF03466">
    <property type="entry name" value="LysR_substrate"/>
    <property type="match status" value="1"/>
</dbReference>
<comment type="caution">
    <text evidence="6">The sequence shown here is derived from an EMBL/GenBank/DDBJ whole genome shotgun (WGS) entry which is preliminary data.</text>
</comment>
<evidence type="ECO:0000256" key="3">
    <source>
        <dbReference type="ARBA" id="ARBA00023125"/>
    </source>
</evidence>
<dbReference type="PANTHER" id="PTHR30537:SF32">
    <property type="entry name" value="HTH-TYPE TRANSCRIPTIONAL REGULATOR DSDC"/>
    <property type="match status" value="1"/>
</dbReference>
<evidence type="ECO:0000259" key="5">
    <source>
        <dbReference type="PROSITE" id="PS50931"/>
    </source>
</evidence>
<dbReference type="InterPro" id="IPR036390">
    <property type="entry name" value="WH_DNA-bd_sf"/>
</dbReference>
<dbReference type="PANTHER" id="PTHR30537">
    <property type="entry name" value="HTH-TYPE TRANSCRIPTIONAL REGULATOR"/>
    <property type="match status" value="1"/>
</dbReference>
<dbReference type="RefSeq" id="WP_408154812.1">
    <property type="nucleotide sequence ID" value="NZ_JAQQFM010000002.1"/>
</dbReference>
<name>A0ABW9A4I9_9BURK</name>
<accession>A0ABW9A4I9</accession>
<dbReference type="EMBL" id="JAQQFM010000002">
    <property type="protein sequence ID" value="MFL9923290.1"/>
    <property type="molecule type" value="Genomic_DNA"/>
</dbReference>
<evidence type="ECO:0000313" key="7">
    <source>
        <dbReference type="Proteomes" id="UP001629246"/>
    </source>
</evidence>
<protein>
    <submittedName>
        <fullName evidence="6">LysR substrate-binding domain-containing protein</fullName>
    </submittedName>
</protein>
<keyword evidence="2" id="KW-0805">Transcription regulation</keyword>
<dbReference type="InterPro" id="IPR005119">
    <property type="entry name" value="LysR_subst-bd"/>
</dbReference>
<keyword evidence="7" id="KW-1185">Reference proteome</keyword>
<organism evidence="6 7">
    <name type="scientific">Herbaspirillum lusitanum</name>
    <dbReference type="NCBI Taxonomy" id="213312"/>
    <lineage>
        <taxon>Bacteria</taxon>
        <taxon>Pseudomonadati</taxon>
        <taxon>Pseudomonadota</taxon>
        <taxon>Betaproteobacteria</taxon>
        <taxon>Burkholderiales</taxon>
        <taxon>Oxalobacteraceae</taxon>
        <taxon>Herbaspirillum</taxon>
    </lineage>
</organism>
<dbReference type="InterPro" id="IPR000847">
    <property type="entry name" value="LysR_HTH_N"/>
</dbReference>
<proteinExistence type="inferred from homology"/>
<keyword evidence="3" id="KW-0238">DNA-binding</keyword>
<evidence type="ECO:0000313" key="6">
    <source>
        <dbReference type="EMBL" id="MFL9923290.1"/>
    </source>
</evidence>
<dbReference type="InterPro" id="IPR036388">
    <property type="entry name" value="WH-like_DNA-bd_sf"/>
</dbReference>
<feature type="domain" description="HTH lysR-type" evidence="5">
    <location>
        <begin position="15"/>
        <end position="70"/>
    </location>
</feature>
<dbReference type="InterPro" id="IPR058163">
    <property type="entry name" value="LysR-type_TF_proteobact-type"/>
</dbReference>
<keyword evidence="4" id="KW-0804">Transcription</keyword>
<dbReference type="Gene3D" id="1.10.10.10">
    <property type="entry name" value="Winged helix-like DNA-binding domain superfamily/Winged helix DNA-binding domain"/>
    <property type="match status" value="1"/>
</dbReference>
<evidence type="ECO:0000256" key="2">
    <source>
        <dbReference type="ARBA" id="ARBA00023015"/>
    </source>
</evidence>
<dbReference type="Proteomes" id="UP001629246">
    <property type="component" value="Unassembled WGS sequence"/>
</dbReference>
<evidence type="ECO:0000256" key="1">
    <source>
        <dbReference type="ARBA" id="ARBA00009437"/>
    </source>
</evidence>
<sequence>MKQIHRYPALRKASIKGLQAFEAAYMHRNFAAAAAELCVTASAVSHAIQALEKALDVQLFDRIKRNVVPTEAGARLFLAIQRSFTEIDREMRTIMEQSSKLQAVTIQGVPSFTAIWLMPRLPDFLKAHPEIDLRLWAIHQEPDFNNSGLDLAILYGQPPSSPGLLIERLAQNESYVPVCSPSLVEGRKLPLKPHSHIELPLIHNDTSVVSWTDWAARYAEDETDVERGLHLDRSFMSITAGVDGLGMCLESTLLVHEHLQQGKLVMPFGNLGLPAPAHFMCVPRHKAGLEKVKVVMEWIRSWLPAH</sequence>